<feature type="domain" description="NADH-quinone oxidoreductase subunit D" evidence="8">
    <location>
        <begin position="292"/>
        <end position="367"/>
    </location>
</feature>
<dbReference type="InterPro" id="IPR014029">
    <property type="entry name" value="NADH_UbQ_OxRdtase_49kDa_CS"/>
</dbReference>
<evidence type="ECO:0000256" key="2">
    <source>
        <dbReference type="ARBA" id="ARBA00022448"/>
    </source>
</evidence>
<dbReference type="GO" id="GO:0050136">
    <property type="term" value="F:NADH dehydrogenase (quinone) (non-electrogenic) activity"/>
    <property type="evidence" value="ECO:0007669"/>
    <property type="project" value="UniProtKB-UniRule"/>
</dbReference>
<dbReference type="InterPro" id="IPR001135">
    <property type="entry name" value="NADH_Q_OxRdtase_suD"/>
</dbReference>
<evidence type="ECO:0000256" key="4">
    <source>
        <dbReference type="ARBA" id="ARBA00022967"/>
    </source>
</evidence>
<name>A0A1F4R4F2_UNCSA</name>
<dbReference type="EMBL" id="METP01000064">
    <property type="protein sequence ID" value="OGC03042.1"/>
    <property type="molecule type" value="Genomic_DNA"/>
</dbReference>
<dbReference type="NCBIfam" id="NF004739">
    <property type="entry name" value="PRK06075.1"/>
    <property type="match status" value="1"/>
</dbReference>
<sequence length="367" mass="41316">MTELKTEEYYLSMGPQHPSTHGVLRLLLKLDGEVILQATPDMGYIHRGLEKIAENRLYLQIIPFTDRLDYLSSMSNNLAYVLAVEKLANIAVPPRVEYLRVIMAELNRIASHLIWLGTLALDLGAITPFLYCFREREQVLDLFEMSAGARLTYNYMRFGGVARDVSTEFIKGTADFIKKFGSKITEYEALLTNNPIFLARTKQVGIITPKQAIGYGLSGPLLRASGIKYDLRRALPYSIYEKFSFDIPTGELGDCWDRYIVRIREMRESIKIIDQALAGLPAGDFKAKVPLNLKLPAGETYVPIESPRGEFGFYIVSNGTNKPYRLKIRAPSFCNLSIISNLLKGWKVADVVAILGTFDIVLGEVDR</sequence>
<dbReference type="PANTHER" id="PTHR11993">
    <property type="entry name" value="NADH-UBIQUINONE OXIDOREDUCTASE 49 KDA SUBUNIT"/>
    <property type="match status" value="1"/>
</dbReference>
<reference evidence="9 10" key="1">
    <citation type="journal article" date="2016" name="Nat. Commun.">
        <title>Thousands of microbial genomes shed light on interconnected biogeochemical processes in an aquifer system.</title>
        <authorList>
            <person name="Anantharaman K."/>
            <person name="Brown C.T."/>
            <person name="Hug L.A."/>
            <person name="Sharon I."/>
            <person name="Castelle C.J."/>
            <person name="Probst A.J."/>
            <person name="Thomas B.C."/>
            <person name="Singh A."/>
            <person name="Wilkins M.J."/>
            <person name="Karaoz U."/>
            <person name="Brodie E.L."/>
            <person name="Williams K.H."/>
            <person name="Hubbard S.S."/>
            <person name="Banfield J.F."/>
        </authorList>
    </citation>
    <scope>NUCLEOTIDE SEQUENCE [LARGE SCALE GENOMIC DNA]</scope>
</reference>
<dbReference type="Proteomes" id="UP000176938">
    <property type="component" value="Unassembled WGS sequence"/>
</dbReference>
<dbReference type="Gene3D" id="1.10.645.10">
    <property type="entry name" value="Cytochrome-c3 Hydrogenase, chain B"/>
    <property type="match status" value="1"/>
</dbReference>
<keyword evidence="3 6" id="KW-0874">Quinone</keyword>
<evidence type="ECO:0000313" key="10">
    <source>
        <dbReference type="Proteomes" id="UP000176938"/>
    </source>
</evidence>
<keyword evidence="5 6" id="KW-0520">NAD</keyword>
<accession>A0A1F4R4F2</accession>
<evidence type="ECO:0000256" key="1">
    <source>
        <dbReference type="ARBA" id="ARBA00005769"/>
    </source>
</evidence>
<evidence type="ECO:0000259" key="8">
    <source>
        <dbReference type="Pfam" id="PF00346"/>
    </source>
</evidence>
<comment type="subcellular location">
    <subcellularLocation>
        <location evidence="6">Cell membrane</location>
        <topology evidence="6">Peripheral membrane protein</topology>
        <orientation evidence="6">Cytoplasmic side</orientation>
    </subcellularLocation>
</comment>
<keyword evidence="6" id="KW-1003">Cell membrane</keyword>
<organism evidence="9 10">
    <name type="scientific">candidate division WOR-1 bacterium RIFCSPLOWO2_02_FULL_46_20</name>
    <dbReference type="NCBI Taxonomy" id="1802567"/>
    <lineage>
        <taxon>Bacteria</taxon>
        <taxon>Bacillati</taxon>
        <taxon>Saganbacteria</taxon>
    </lineage>
</organism>
<feature type="domain" description="NADH-quinone oxidoreductase subunit D" evidence="8">
    <location>
        <begin position="122"/>
        <end position="289"/>
    </location>
</feature>
<comment type="function">
    <text evidence="6">NDH-1 shuttles electrons from NADH, via FMN and iron-sulfur (Fe-S) centers, to quinones in the respiratory chain. The immediate electron acceptor for the enzyme in this species is believed to be ubiquinone. Couples the redox reaction to proton translocation (for every two electrons transferred, four hydrogen ions are translocated across the cytoplasmic membrane), and thus conserves the redox energy in a proton gradient.</text>
</comment>
<dbReference type="InterPro" id="IPR029014">
    <property type="entry name" value="NiFe-Hase_large"/>
</dbReference>
<dbReference type="Pfam" id="PF00346">
    <property type="entry name" value="Complex1_49kDa"/>
    <property type="match status" value="2"/>
</dbReference>
<keyword evidence="2 6" id="KW-0813">Transport</keyword>
<protein>
    <recommendedName>
        <fullName evidence="6">NADH-quinone oxidoreductase subunit D</fullName>
        <ecNumber evidence="6">7.1.1.-</ecNumber>
    </recommendedName>
    <alternativeName>
        <fullName evidence="6">NADH dehydrogenase I subunit D</fullName>
    </alternativeName>
    <alternativeName>
        <fullName evidence="6">NDH-1 subunit D</fullName>
    </alternativeName>
</protein>
<keyword evidence="6" id="KW-0472">Membrane</keyword>
<evidence type="ECO:0000256" key="3">
    <source>
        <dbReference type="ARBA" id="ARBA00022719"/>
    </source>
</evidence>
<evidence type="ECO:0000256" key="5">
    <source>
        <dbReference type="ARBA" id="ARBA00023027"/>
    </source>
</evidence>
<dbReference type="GO" id="GO:0051287">
    <property type="term" value="F:NAD binding"/>
    <property type="evidence" value="ECO:0007669"/>
    <property type="project" value="InterPro"/>
</dbReference>
<dbReference type="GO" id="GO:0048038">
    <property type="term" value="F:quinone binding"/>
    <property type="evidence" value="ECO:0007669"/>
    <property type="project" value="UniProtKB-KW"/>
</dbReference>
<dbReference type="HAMAP" id="MF_01358">
    <property type="entry name" value="NDH1_NuoD"/>
    <property type="match status" value="1"/>
</dbReference>
<comment type="caution">
    <text evidence="9">The sequence shown here is derived from an EMBL/GenBank/DDBJ whole genome shotgun (WGS) entry which is preliminary data.</text>
</comment>
<dbReference type="SUPFAM" id="SSF56762">
    <property type="entry name" value="HydB/Nqo4-like"/>
    <property type="match status" value="1"/>
</dbReference>
<dbReference type="InterPro" id="IPR022885">
    <property type="entry name" value="NDH1_su_D/H"/>
</dbReference>
<dbReference type="PROSITE" id="PS00535">
    <property type="entry name" value="COMPLEX1_49K"/>
    <property type="match status" value="1"/>
</dbReference>
<evidence type="ECO:0000256" key="7">
    <source>
        <dbReference type="RuleBase" id="RU003685"/>
    </source>
</evidence>
<dbReference type="EC" id="7.1.1.-" evidence="6"/>
<dbReference type="NCBIfam" id="NF008974">
    <property type="entry name" value="PRK12322.1"/>
    <property type="match status" value="1"/>
</dbReference>
<dbReference type="AlphaFoldDB" id="A0A1F4R4F2"/>
<evidence type="ECO:0000256" key="6">
    <source>
        <dbReference type="HAMAP-Rule" id="MF_01358"/>
    </source>
</evidence>
<evidence type="ECO:0000313" key="9">
    <source>
        <dbReference type="EMBL" id="OGC03042.1"/>
    </source>
</evidence>
<keyword evidence="6" id="KW-0830">Ubiquinone</keyword>
<gene>
    <name evidence="6" type="primary">nuoD</name>
    <name evidence="9" type="ORF">A3H38_01985</name>
</gene>
<dbReference type="GO" id="GO:0005886">
    <property type="term" value="C:plasma membrane"/>
    <property type="evidence" value="ECO:0007669"/>
    <property type="project" value="UniProtKB-SubCell"/>
</dbReference>
<keyword evidence="4 6" id="KW-1278">Translocase</keyword>
<comment type="similarity">
    <text evidence="1 6 7">Belongs to the complex I 49 kDa subunit family.</text>
</comment>
<comment type="catalytic activity">
    <reaction evidence="6">
        <text>a quinone + NADH + 5 H(+)(in) = a quinol + NAD(+) + 4 H(+)(out)</text>
        <dbReference type="Rhea" id="RHEA:57888"/>
        <dbReference type="ChEBI" id="CHEBI:15378"/>
        <dbReference type="ChEBI" id="CHEBI:24646"/>
        <dbReference type="ChEBI" id="CHEBI:57540"/>
        <dbReference type="ChEBI" id="CHEBI:57945"/>
        <dbReference type="ChEBI" id="CHEBI:132124"/>
    </reaction>
</comment>
<proteinExistence type="inferred from homology"/>
<dbReference type="PANTHER" id="PTHR11993:SF10">
    <property type="entry name" value="NADH DEHYDROGENASE [UBIQUINONE] IRON-SULFUR PROTEIN 2, MITOCHONDRIAL"/>
    <property type="match status" value="1"/>
</dbReference>
<comment type="subunit">
    <text evidence="6">NDH-1 is composed of 14 different subunits. Subunits NuoB, C, D, E, F, and G constitute the peripheral sector of the complex.</text>
</comment>